<keyword evidence="3" id="KW-1185">Reference proteome</keyword>
<keyword evidence="1" id="KW-1133">Transmembrane helix</keyword>
<evidence type="ECO:0000313" key="2">
    <source>
        <dbReference type="EMBL" id="ETE65888.1"/>
    </source>
</evidence>
<feature type="transmembrane region" description="Helical" evidence="1">
    <location>
        <begin position="33"/>
        <end position="54"/>
    </location>
</feature>
<dbReference type="EMBL" id="AZIM01001736">
    <property type="protein sequence ID" value="ETE65888.1"/>
    <property type="molecule type" value="Genomic_DNA"/>
</dbReference>
<keyword evidence="1" id="KW-0472">Membrane</keyword>
<sequence length="684" mass="75986">MENLFGTECPNQNANTCTRVPENRRPAGRCMRAHFLAVFGHFWDCFWLFSGHFQVVFRPFFGPFSGAFLAVFWIIFRAIFRLPGKWPVFGVIFGPFSGALAGMPKTTKAAGGSTHVTSSPSRSSRVLVAPKCHVTHPVIKALLCLQKVSVPVQDPSVVLVWCVRWTSFLTQNKISSHILTPALMGQIPHNALAGCGQNCIFLHPLKNGRYPSKLSPSTAFKSLPPDEHKTNASIRETYTLGLSLLYFSSPPRPLSIHFISTHTHPHTHPCPDMAALPRCLVCKGLTAAPAEVYLSPGTCLSQPIRRKNLTEPTSDDSLSTVLGALQPRRERKLTIFWLSRHWETWADHRRDSKLTFTTARFLATRSHRPEGEGERIRKLEIVTPSPFGLGRGTLHILANLPGVQLKFAIFHPPSRKCQLSWKEVCFSLLMFEEAAVQGNCRPFPGKRFPCGTNVSRQGLPHQMQRQSSAGRLPEVRADTPLVLTQSPHIVMPLLWGLCPDAPTVSSDLLNMQAIFFQRIDQGGTIHRDADGDNLQLVTVIFRVKLGQVRAEGLLRKQLRGSFREGFFSAEMRKNSCFCSLTNWSSNPSPCSSRKPYILSDKRLSNLFLKTSSVGASTASGGRLCFQAAFGLDAPLSLTYLARMLLSPSGAVVELQPCRLTLPTVWSSILTELRVDSAFLLWLVK</sequence>
<name>V8NW37_OPHHA</name>
<evidence type="ECO:0000256" key="1">
    <source>
        <dbReference type="SAM" id="Phobius"/>
    </source>
</evidence>
<protein>
    <submittedName>
        <fullName evidence="2">Uncharacterized protein</fullName>
    </submittedName>
</protein>
<keyword evidence="1" id="KW-0812">Transmembrane</keyword>
<feature type="transmembrane region" description="Helical" evidence="1">
    <location>
        <begin position="86"/>
        <end position="103"/>
    </location>
</feature>
<dbReference type="Proteomes" id="UP000018936">
    <property type="component" value="Unassembled WGS sequence"/>
</dbReference>
<comment type="caution">
    <text evidence="2">The sequence shown here is derived from an EMBL/GenBank/DDBJ whole genome shotgun (WGS) entry which is preliminary data.</text>
</comment>
<accession>V8NW37</accession>
<organism evidence="2 3">
    <name type="scientific">Ophiophagus hannah</name>
    <name type="common">King cobra</name>
    <name type="synonym">Naja hannah</name>
    <dbReference type="NCBI Taxonomy" id="8665"/>
    <lineage>
        <taxon>Eukaryota</taxon>
        <taxon>Metazoa</taxon>
        <taxon>Chordata</taxon>
        <taxon>Craniata</taxon>
        <taxon>Vertebrata</taxon>
        <taxon>Euteleostomi</taxon>
        <taxon>Lepidosauria</taxon>
        <taxon>Squamata</taxon>
        <taxon>Bifurcata</taxon>
        <taxon>Unidentata</taxon>
        <taxon>Episquamata</taxon>
        <taxon>Toxicofera</taxon>
        <taxon>Serpentes</taxon>
        <taxon>Colubroidea</taxon>
        <taxon>Elapidae</taxon>
        <taxon>Elapinae</taxon>
        <taxon>Ophiophagus</taxon>
    </lineage>
</organism>
<gene>
    <name evidence="2" type="ORF">L345_08342</name>
</gene>
<feature type="transmembrane region" description="Helical" evidence="1">
    <location>
        <begin position="60"/>
        <end position="79"/>
    </location>
</feature>
<proteinExistence type="predicted"/>
<evidence type="ECO:0000313" key="3">
    <source>
        <dbReference type="Proteomes" id="UP000018936"/>
    </source>
</evidence>
<reference evidence="2 3" key="1">
    <citation type="journal article" date="2013" name="Proc. Natl. Acad. Sci. U.S.A.">
        <title>The king cobra genome reveals dynamic gene evolution and adaptation in the snake venom system.</title>
        <authorList>
            <person name="Vonk F.J."/>
            <person name="Casewell N.R."/>
            <person name="Henkel C.V."/>
            <person name="Heimberg A.M."/>
            <person name="Jansen H.J."/>
            <person name="McCleary R.J."/>
            <person name="Kerkkamp H.M."/>
            <person name="Vos R.A."/>
            <person name="Guerreiro I."/>
            <person name="Calvete J.J."/>
            <person name="Wuster W."/>
            <person name="Woods A.E."/>
            <person name="Logan J.M."/>
            <person name="Harrison R.A."/>
            <person name="Castoe T.A."/>
            <person name="de Koning A.P."/>
            <person name="Pollock D.D."/>
            <person name="Yandell M."/>
            <person name="Calderon D."/>
            <person name="Renjifo C."/>
            <person name="Currier R.B."/>
            <person name="Salgado D."/>
            <person name="Pla D."/>
            <person name="Sanz L."/>
            <person name="Hyder A.S."/>
            <person name="Ribeiro J.M."/>
            <person name="Arntzen J.W."/>
            <person name="van den Thillart G.E."/>
            <person name="Boetzer M."/>
            <person name="Pirovano W."/>
            <person name="Dirks R.P."/>
            <person name="Spaink H.P."/>
            <person name="Duboule D."/>
            <person name="McGlinn E."/>
            <person name="Kini R.M."/>
            <person name="Richardson M.K."/>
        </authorList>
    </citation>
    <scope>NUCLEOTIDE SEQUENCE</scope>
    <source>
        <tissue evidence="2">Blood</tissue>
    </source>
</reference>
<dbReference type="AlphaFoldDB" id="V8NW37"/>
<feature type="non-terminal residue" evidence="2">
    <location>
        <position position="1"/>
    </location>
</feature>